<dbReference type="Gene3D" id="1.10.340.30">
    <property type="entry name" value="Hypothetical protein, domain 2"/>
    <property type="match status" value="1"/>
</dbReference>
<dbReference type="GO" id="GO:0006285">
    <property type="term" value="P:base-excision repair, AP site formation"/>
    <property type="evidence" value="ECO:0007669"/>
    <property type="project" value="UniProtKB-ARBA"/>
</dbReference>
<name>A0A9P9I8M7_9PLEO</name>
<dbReference type="InterPro" id="IPR023170">
    <property type="entry name" value="HhH_base_excis_C"/>
</dbReference>
<feature type="compositionally biased region" description="Low complexity" evidence="1">
    <location>
        <begin position="88"/>
        <end position="100"/>
    </location>
</feature>
<dbReference type="CDD" id="cd00056">
    <property type="entry name" value="ENDO3c"/>
    <property type="match status" value="1"/>
</dbReference>
<feature type="domain" description="HhH-GPD" evidence="2">
    <location>
        <begin position="186"/>
        <end position="346"/>
    </location>
</feature>
<organism evidence="3 4">
    <name type="scientific">Dendryphion nanum</name>
    <dbReference type="NCBI Taxonomy" id="256645"/>
    <lineage>
        <taxon>Eukaryota</taxon>
        <taxon>Fungi</taxon>
        <taxon>Dikarya</taxon>
        <taxon>Ascomycota</taxon>
        <taxon>Pezizomycotina</taxon>
        <taxon>Dothideomycetes</taxon>
        <taxon>Pleosporomycetidae</taxon>
        <taxon>Pleosporales</taxon>
        <taxon>Torulaceae</taxon>
        <taxon>Dendryphion</taxon>
    </lineage>
</organism>
<dbReference type="Pfam" id="PF00730">
    <property type="entry name" value="HhH-GPD"/>
    <property type="match status" value="1"/>
</dbReference>
<dbReference type="SMART" id="SM00478">
    <property type="entry name" value="ENDO3c"/>
    <property type="match status" value="1"/>
</dbReference>
<reference evidence="3" key="1">
    <citation type="journal article" date="2021" name="Nat. Commun.">
        <title>Genetic determinants of endophytism in the Arabidopsis root mycobiome.</title>
        <authorList>
            <person name="Mesny F."/>
            <person name="Miyauchi S."/>
            <person name="Thiergart T."/>
            <person name="Pickel B."/>
            <person name="Atanasova L."/>
            <person name="Karlsson M."/>
            <person name="Huettel B."/>
            <person name="Barry K.W."/>
            <person name="Haridas S."/>
            <person name="Chen C."/>
            <person name="Bauer D."/>
            <person name="Andreopoulos W."/>
            <person name="Pangilinan J."/>
            <person name="LaButti K."/>
            <person name="Riley R."/>
            <person name="Lipzen A."/>
            <person name="Clum A."/>
            <person name="Drula E."/>
            <person name="Henrissat B."/>
            <person name="Kohler A."/>
            <person name="Grigoriev I.V."/>
            <person name="Martin F.M."/>
            <person name="Hacquard S."/>
        </authorList>
    </citation>
    <scope>NUCLEOTIDE SEQUENCE</scope>
    <source>
        <strain evidence="3">MPI-CAGE-CH-0243</strain>
    </source>
</reference>
<feature type="compositionally biased region" description="Polar residues" evidence="1">
    <location>
        <begin position="24"/>
        <end position="42"/>
    </location>
</feature>
<dbReference type="AlphaFoldDB" id="A0A9P9I8M7"/>
<proteinExistence type="predicted"/>
<dbReference type="PANTHER" id="PTHR47203:SF1">
    <property type="entry name" value="HYPOTHETICAL BASE EXCISION DNA REPAIR PROTEIN (EUROFUNG)"/>
    <property type="match status" value="1"/>
</dbReference>
<dbReference type="SUPFAM" id="SSF48150">
    <property type="entry name" value="DNA-glycosylase"/>
    <property type="match status" value="1"/>
</dbReference>
<feature type="region of interest" description="Disordered" evidence="1">
    <location>
        <begin position="14"/>
        <end position="118"/>
    </location>
</feature>
<dbReference type="GO" id="GO:0000702">
    <property type="term" value="F:oxidized base lesion DNA N-glycosylase activity"/>
    <property type="evidence" value="ECO:0007669"/>
    <property type="project" value="UniProtKB-ARBA"/>
</dbReference>
<evidence type="ECO:0000259" key="2">
    <source>
        <dbReference type="SMART" id="SM00478"/>
    </source>
</evidence>
<gene>
    <name evidence="3" type="ORF">B0J11DRAFT_544195</name>
</gene>
<dbReference type="InterPro" id="IPR003265">
    <property type="entry name" value="HhH-GPD_domain"/>
</dbReference>
<evidence type="ECO:0000256" key="1">
    <source>
        <dbReference type="SAM" id="MobiDB-lite"/>
    </source>
</evidence>
<dbReference type="Gene3D" id="1.10.1670.10">
    <property type="entry name" value="Helix-hairpin-Helix base-excision DNA repair enzymes (C-terminal)"/>
    <property type="match status" value="1"/>
</dbReference>
<comment type="caution">
    <text evidence="3">The sequence shown here is derived from an EMBL/GenBank/DDBJ whole genome shotgun (WGS) entry which is preliminary data.</text>
</comment>
<feature type="compositionally biased region" description="Polar residues" evidence="1">
    <location>
        <begin position="78"/>
        <end position="87"/>
    </location>
</feature>
<dbReference type="PANTHER" id="PTHR47203">
    <property type="match status" value="1"/>
</dbReference>
<dbReference type="OrthoDB" id="5607at2759"/>
<sequence length="373" mass="41704">MFSSSSIIIIMKRATRSTRSTTALETSNRSIQKRSSTPNRISSKIKPDDDSNITRKRSKSSDVRSAQGIANKRVKSEASVNSAQKAESPTPSSSSSSGPSEIDEPNASKPRAGRATLGEKKWQSWFKDAHSSPFPDFTRPTENECRQSHRILEDMHGDSVRKNFEYTDNPGLHYPYVMDALIVATLSQATSWANAQRAMKSMTAVYGSAFAYQKILDGGEDKLRDALRPGGMQNRKAKMVMQILLDVRARHGEWNLNFLFNATDDDAVKELISYKGVGPKSALCILSICLQRDSFAVDTHIYRISGLWGWRPEKANREKAQAHLDARIPNDIKFALHYLLIVHGRECEVCKGNGNPKGTCEYRERLKEEEASS</sequence>
<keyword evidence="4" id="KW-1185">Reference proteome</keyword>
<evidence type="ECO:0000313" key="3">
    <source>
        <dbReference type="EMBL" id="KAH7110539.1"/>
    </source>
</evidence>
<accession>A0A9P9I8M7</accession>
<evidence type="ECO:0000313" key="4">
    <source>
        <dbReference type="Proteomes" id="UP000700596"/>
    </source>
</evidence>
<dbReference type="EMBL" id="JAGMWT010000027">
    <property type="protein sequence ID" value="KAH7110539.1"/>
    <property type="molecule type" value="Genomic_DNA"/>
</dbReference>
<dbReference type="InterPro" id="IPR011257">
    <property type="entry name" value="DNA_glycosylase"/>
</dbReference>
<dbReference type="Proteomes" id="UP000700596">
    <property type="component" value="Unassembled WGS sequence"/>
</dbReference>
<protein>
    <submittedName>
        <fullName evidence="3">Base excision DNA repair protein</fullName>
    </submittedName>
</protein>